<reference evidence="1 2" key="1">
    <citation type="submission" date="2014-04" db="EMBL/GenBank/DDBJ databases">
        <authorList>
            <consortium name="DOE Joint Genome Institute"/>
            <person name="Kuo A."/>
            <person name="Ruytinx J."/>
            <person name="Rineau F."/>
            <person name="Colpaert J."/>
            <person name="Kohler A."/>
            <person name="Nagy L.G."/>
            <person name="Floudas D."/>
            <person name="Copeland A."/>
            <person name="Barry K.W."/>
            <person name="Cichocki N."/>
            <person name="Veneault-Fourrey C."/>
            <person name="LaButti K."/>
            <person name="Lindquist E.A."/>
            <person name="Lipzen A."/>
            <person name="Lundell T."/>
            <person name="Morin E."/>
            <person name="Murat C."/>
            <person name="Sun H."/>
            <person name="Tunlid A."/>
            <person name="Henrissat B."/>
            <person name="Grigoriev I.V."/>
            <person name="Hibbett D.S."/>
            <person name="Martin F."/>
            <person name="Nordberg H.P."/>
            <person name="Cantor M.N."/>
            <person name="Hua S.X."/>
        </authorList>
    </citation>
    <scope>NUCLEOTIDE SEQUENCE [LARGE SCALE GENOMIC DNA]</scope>
    <source>
        <strain evidence="1 2">UH-Slu-Lm8-n1</strain>
    </source>
</reference>
<sequence>MAHHEMINRWCMQTAYVPSINHAAGDPNSTFLDTSSSAVYSSVLTRLDNPGPK</sequence>
<organism evidence="1 2">
    <name type="scientific">Suillus luteus UH-Slu-Lm8-n1</name>
    <dbReference type="NCBI Taxonomy" id="930992"/>
    <lineage>
        <taxon>Eukaryota</taxon>
        <taxon>Fungi</taxon>
        <taxon>Dikarya</taxon>
        <taxon>Basidiomycota</taxon>
        <taxon>Agaricomycotina</taxon>
        <taxon>Agaricomycetes</taxon>
        <taxon>Agaricomycetidae</taxon>
        <taxon>Boletales</taxon>
        <taxon>Suillineae</taxon>
        <taxon>Suillaceae</taxon>
        <taxon>Suillus</taxon>
    </lineage>
</organism>
<reference evidence="2" key="2">
    <citation type="submission" date="2015-01" db="EMBL/GenBank/DDBJ databases">
        <title>Evolutionary Origins and Diversification of the Mycorrhizal Mutualists.</title>
        <authorList>
            <consortium name="DOE Joint Genome Institute"/>
            <consortium name="Mycorrhizal Genomics Consortium"/>
            <person name="Kohler A."/>
            <person name="Kuo A."/>
            <person name="Nagy L.G."/>
            <person name="Floudas D."/>
            <person name="Copeland A."/>
            <person name="Barry K.W."/>
            <person name="Cichocki N."/>
            <person name="Veneault-Fourrey C."/>
            <person name="LaButti K."/>
            <person name="Lindquist E.A."/>
            <person name="Lipzen A."/>
            <person name="Lundell T."/>
            <person name="Morin E."/>
            <person name="Murat C."/>
            <person name="Riley R."/>
            <person name="Ohm R."/>
            <person name="Sun H."/>
            <person name="Tunlid A."/>
            <person name="Henrissat B."/>
            <person name="Grigoriev I.V."/>
            <person name="Hibbett D.S."/>
            <person name="Martin F."/>
        </authorList>
    </citation>
    <scope>NUCLEOTIDE SEQUENCE [LARGE SCALE GENOMIC DNA]</scope>
    <source>
        <strain evidence="2">UH-Slu-Lm8-n1</strain>
    </source>
</reference>
<keyword evidence="2" id="KW-1185">Reference proteome</keyword>
<gene>
    <name evidence="1" type="ORF">CY34DRAFT_812031</name>
</gene>
<dbReference type="InParanoid" id="A0A0D0A1H2"/>
<evidence type="ECO:0000313" key="1">
    <source>
        <dbReference type="EMBL" id="KIK35586.1"/>
    </source>
</evidence>
<dbReference type="EMBL" id="KN835608">
    <property type="protein sequence ID" value="KIK35586.1"/>
    <property type="molecule type" value="Genomic_DNA"/>
</dbReference>
<dbReference type="HOGENOM" id="CLU_3070268_0_0_1"/>
<dbReference type="Proteomes" id="UP000054485">
    <property type="component" value="Unassembled WGS sequence"/>
</dbReference>
<name>A0A0D0A1H2_9AGAM</name>
<evidence type="ECO:0000313" key="2">
    <source>
        <dbReference type="Proteomes" id="UP000054485"/>
    </source>
</evidence>
<protein>
    <submittedName>
        <fullName evidence="1">Uncharacterized protein</fullName>
    </submittedName>
</protein>
<proteinExistence type="predicted"/>
<dbReference type="AlphaFoldDB" id="A0A0D0A1H2"/>
<accession>A0A0D0A1H2</accession>